<protein>
    <submittedName>
        <fullName evidence="3">DDE-1 domain-containing protein</fullName>
    </submittedName>
</protein>
<reference evidence="3" key="1">
    <citation type="submission" date="2022-11" db="UniProtKB">
        <authorList>
            <consortium name="WormBaseParasite"/>
        </authorList>
    </citation>
    <scope>IDENTIFICATION</scope>
</reference>
<organism evidence="2 3">
    <name type="scientific">Acrobeloides nanus</name>
    <dbReference type="NCBI Taxonomy" id="290746"/>
    <lineage>
        <taxon>Eukaryota</taxon>
        <taxon>Metazoa</taxon>
        <taxon>Ecdysozoa</taxon>
        <taxon>Nematoda</taxon>
        <taxon>Chromadorea</taxon>
        <taxon>Rhabditida</taxon>
        <taxon>Tylenchina</taxon>
        <taxon>Cephalobomorpha</taxon>
        <taxon>Cephaloboidea</taxon>
        <taxon>Cephalobidae</taxon>
        <taxon>Acrobeloides</taxon>
    </lineage>
</organism>
<sequence>MVHLLRSICYRRLNNLPSDDARNSSSRKNSKPHESIKSLKKAIKKAWDEMPDDLVKRVVDNWSGPLQACIDAEGGYIE</sequence>
<dbReference type="Proteomes" id="UP000887540">
    <property type="component" value="Unplaced"/>
</dbReference>
<accession>A0A914DZU9</accession>
<dbReference type="Gene3D" id="3.30.420.10">
    <property type="entry name" value="Ribonuclease H-like superfamily/Ribonuclease H"/>
    <property type="match status" value="1"/>
</dbReference>
<dbReference type="InterPro" id="IPR036397">
    <property type="entry name" value="RNaseH_sf"/>
</dbReference>
<evidence type="ECO:0000256" key="1">
    <source>
        <dbReference type="SAM" id="MobiDB-lite"/>
    </source>
</evidence>
<name>A0A914DZU9_9BILA</name>
<evidence type="ECO:0000313" key="2">
    <source>
        <dbReference type="Proteomes" id="UP000887540"/>
    </source>
</evidence>
<dbReference type="GO" id="GO:0003676">
    <property type="term" value="F:nucleic acid binding"/>
    <property type="evidence" value="ECO:0007669"/>
    <property type="project" value="InterPro"/>
</dbReference>
<dbReference type="WBParaSite" id="ACRNAN_scaffold458.g19899.t1">
    <property type="protein sequence ID" value="ACRNAN_scaffold458.g19899.t1"/>
    <property type="gene ID" value="ACRNAN_scaffold458.g19899"/>
</dbReference>
<proteinExistence type="predicted"/>
<feature type="region of interest" description="Disordered" evidence="1">
    <location>
        <begin position="15"/>
        <end position="37"/>
    </location>
</feature>
<keyword evidence="2" id="KW-1185">Reference proteome</keyword>
<evidence type="ECO:0000313" key="3">
    <source>
        <dbReference type="WBParaSite" id="ACRNAN_scaffold458.g19899.t1"/>
    </source>
</evidence>
<dbReference type="AlphaFoldDB" id="A0A914DZU9"/>